<reference evidence="4" key="2">
    <citation type="journal article" date="2011" name="Proc. Natl. Acad. Sci. U.S.A.">
        <title>Obligate biotrophy features unraveled by the genomic analysis of rust fungi.</title>
        <authorList>
            <person name="Duplessis S."/>
            <person name="Cuomo C.A."/>
            <person name="Lin Y.-C."/>
            <person name="Aerts A."/>
            <person name="Tisserant E."/>
            <person name="Veneault-Fourrey C."/>
            <person name="Joly D.L."/>
            <person name="Hacquard S."/>
            <person name="Amselem J."/>
            <person name="Cantarel B.L."/>
            <person name="Chiu R."/>
            <person name="Coutinho P.M."/>
            <person name="Feau N."/>
            <person name="Field M."/>
            <person name="Frey P."/>
            <person name="Gelhaye E."/>
            <person name="Goldberg J."/>
            <person name="Grabherr M.G."/>
            <person name="Kodira C.D."/>
            <person name="Kohler A."/>
            <person name="Kuees U."/>
            <person name="Lindquist E.A."/>
            <person name="Lucas S.M."/>
            <person name="Mago R."/>
            <person name="Mauceli E."/>
            <person name="Morin E."/>
            <person name="Murat C."/>
            <person name="Pangilinan J.L."/>
            <person name="Park R."/>
            <person name="Pearson M."/>
            <person name="Quesneville H."/>
            <person name="Rouhier N."/>
            <person name="Sakthikumar S."/>
            <person name="Salamov A.A."/>
            <person name="Schmutz J."/>
            <person name="Selles B."/>
            <person name="Shapiro H."/>
            <person name="Tanguay P."/>
            <person name="Tuskan G.A."/>
            <person name="Henrissat B."/>
            <person name="Van de Peer Y."/>
            <person name="Rouze P."/>
            <person name="Ellis J.G."/>
            <person name="Dodds P.N."/>
            <person name="Schein J.E."/>
            <person name="Zhong S."/>
            <person name="Hamelin R.C."/>
            <person name="Grigoriev I.V."/>
            <person name="Szabo L.J."/>
            <person name="Martin F."/>
        </authorList>
    </citation>
    <scope>NUCLEOTIDE SEQUENCE [LARGE SCALE GENOMIC DNA]</scope>
    <source>
        <strain evidence="4">CRL 75-36-700-3 / race SCCL</strain>
    </source>
</reference>
<evidence type="ECO:0000313" key="4">
    <source>
        <dbReference type="Proteomes" id="UP000008783"/>
    </source>
</evidence>
<dbReference type="Proteomes" id="UP000008783">
    <property type="component" value="Unassembled WGS sequence"/>
</dbReference>
<name>E3NXE6_PUCGT</name>
<keyword evidence="1" id="KW-0175">Coiled coil</keyword>
<keyword evidence="4" id="KW-1185">Reference proteome</keyword>
<evidence type="ECO:0000256" key="2">
    <source>
        <dbReference type="SAM" id="MobiDB-lite"/>
    </source>
</evidence>
<dbReference type="KEGG" id="pgr:PGTG_20161"/>
<dbReference type="GeneID" id="10527332"/>
<dbReference type="HOGENOM" id="CLU_837115_0_0_1"/>
<evidence type="ECO:0000256" key="1">
    <source>
        <dbReference type="SAM" id="Coils"/>
    </source>
</evidence>
<proteinExistence type="predicted"/>
<dbReference type="AlphaFoldDB" id="E3NXE6"/>
<protein>
    <submittedName>
        <fullName evidence="3">Uncharacterized protein</fullName>
    </submittedName>
</protein>
<gene>
    <name evidence="3" type="ORF">PGTG_20161</name>
</gene>
<feature type="coiled-coil region" evidence="1">
    <location>
        <begin position="76"/>
        <end position="124"/>
    </location>
</feature>
<feature type="region of interest" description="Disordered" evidence="2">
    <location>
        <begin position="247"/>
        <end position="268"/>
    </location>
</feature>
<feature type="coiled-coil region" evidence="1">
    <location>
        <begin position="182"/>
        <end position="216"/>
    </location>
</feature>
<evidence type="ECO:0000313" key="3">
    <source>
        <dbReference type="EMBL" id="EFP94245.2"/>
    </source>
</evidence>
<reference key="1">
    <citation type="submission" date="2007-01" db="EMBL/GenBank/DDBJ databases">
        <title>The Genome Sequence of Puccinia graminis f. sp. tritici Strain CRL 75-36-700-3.</title>
        <authorList>
            <consortium name="The Broad Institute Genome Sequencing Platform"/>
            <person name="Birren B."/>
            <person name="Lander E."/>
            <person name="Galagan J."/>
            <person name="Nusbaum C."/>
            <person name="Devon K."/>
            <person name="Cuomo C."/>
            <person name="Jaffe D."/>
            <person name="Butler J."/>
            <person name="Alvarez P."/>
            <person name="Gnerre S."/>
            <person name="Grabherr M."/>
            <person name="Mauceli E."/>
            <person name="Brockman W."/>
            <person name="Young S."/>
            <person name="LaButti K."/>
            <person name="Sykes S."/>
            <person name="DeCaprio D."/>
            <person name="Crawford M."/>
            <person name="Koehrsen M."/>
            <person name="Engels R."/>
            <person name="Montgomery P."/>
            <person name="Pearson M."/>
            <person name="Howarth C."/>
            <person name="Larson L."/>
            <person name="White J."/>
            <person name="Zeng Q."/>
            <person name="Kodira C."/>
            <person name="Yandava C."/>
            <person name="Alvarado L."/>
            <person name="O'Leary S."/>
            <person name="Szabo L."/>
            <person name="Dean R."/>
            <person name="Schein J."/>
        </authorList>
    </citation>
    <scope>NUCLEOTIDE SEQUENCE</scope>
    <source>
        <strain>CRL 75-36-700-3</strain>
    </source>
</reference>
<dbReference type="InParanoid" id="E3NXE6"/>
<organism evidence="3 4">
    <name type="scientific">Puccinia graminis f. sp. tritici (strain CRL 75-36-700-3 / race SCCL)</name>
    <name type="common">Black stem rust fungus</name>
    <dbReference type="NCBI Taxonomy" id="418459"/>
    <lineage>
        <taxon>Eukaryota</taxon>
        <taxon>Fungi</taxon>
        <taxon>Dikarya</taxon>
        <taxon>Basidiomycota</taxon>
        <taxon>Pucciniomycotina</taxon>
        <taxon>Pucciniomycetes</taxon>
        <taxon>Pucciniales</taxon>
        <taxon>Pucciniaceae</taxon>
        <taxon>Puccinia</taxon>
    </lineage>
</organism>
<dbReference type="VEuPathDB" id="FungiDB:PGTG_20161"/>
<dbReference type="EMBL" id="DS989933">
    <property type="protein sequence ID" value="EFP94245.2"/>
    <property type="molecule type" value="Genomic_DNA"/>
</dbReference>
<dbReference type="OrthoDB" id="10576442at2759"/>
<dbReference type="RefSeq" id="XP_003338664.2">
    <property type="nucleotide sequence ID" value="XM_003338616.2"/>
</dbReference>
<sequence>MSEAEYSTKTPDAKTSQCIMSKAACPTNSPYVEKDENIDTIEDHGLLNDANEISFDSNTLDYSHTDYGEEALWAENMKLKKDLKKLKQKETKLSRNEEVILGQLQHSEEDRYALEERLAEFRDDCNAKAKLLEESLKQQHLLNLELDSMTSKWQIAQQEARVHMAKTEKGKQGKEIDDDKHVKQLSHSLQELQLKNMELQDLVESQEATILELNNTIGVLSSSKEQELRMEDEVSIQRVLLSEELARQNDDYKSTTPGETKPNTPTPCDKGNIIIIPVRSRVEISYRSLIAGAGKEFWRILSGKFAMAQGDDATVNAWWYLREKYVVNNDML</sequence>
<feature type="compositionally biased region" description="Polar residues" evidence="2">
    <location>
        <begin position="254"/>
        <end position="263"/>
    </location>
</feature>
<accession>E3NXE6</accession>